<evidence type="ECO:0000313" key="1">
    <source>
        <dbReference type="EMBL" id="KAF6033614.1"/>
    </source>
</evidence>
<gene>
    <name evidence="1" type="ORF">EB796_008074</name>
</gene>
<dbReference type="AlphaFoldDB" id="A0A7J7K6M6"/>
<accession>A0A7J7K6M6</accession>
<reference evidence="1" key="1">
    <citation type="submission" date="2020-06" db="EMBL/GenBank/DDBJ databases">
        <title>Draft genome of Bugula neritina, a colonial animal packing powerful symbionts and potential medicines.</title>
        <authorList>
            <person name="Rayko M."/>
        </authorList>
    </citation>
    <scope>NUCLEOTIDE SEQUENCE [LARGE SCALE GENOMIC DNA]</scope>
    <source>
        <strain evidence="1">Kwan_BN1</strain>
    </source>
</reference>
<dbReference type="Proteomes" id="UP000593567">
    <property type="component" value="Unassembled WGS sequence"/>
</dbReference>
<protein>
    <submittedName>
        <fullName evidence="1">Uncharacterized protein</fullName>
    </submittedName>
</protein>
<evidence type="ECO:0000313" key="2">
    <source>
        <dbReference type="Proteomes" id="UP000593567"/>
    </source>
</evidence>
<comment type="caution">
    <text evidence="1">The sequence shown here is derived from an EMBL/GenBank/DDBJ whole genome shotgun (WGS) entry which is preliminary data.</text>
</comment>
<organism evidence="1 2">
    <name type="scientific">Bugula neritina</name>
    <name type="common">Brown bryozoan</name>
    <name type="synonym">Sertularia neritina</name>
    <dbReference type="NCBI Taxonomy" id="10212"/>
    <lineage>
        <taxon>Eukaryota</taxon>
        <taxon>Metazoa</taxon>
        <taxon>Spiralia</taxon>
        <taxon>Lophotrochozoa</taxon>
        <taxon>Bryozoa</taxon>
        <taxon>Gymnolaemata</taxon>
        <taxon>Cheilostomatida</taxon>
        <taxon>Flustrina</taxon>
        <taxon>Buguloidea</taxon>
        <taxon>Bugulidae</taxon>
        <taxon>Bugula</taxon>
    </lineage>
</organism>
<proteinExistence type="predicted"/>
<sequence length="92" mass="10241">MKEKKIWLRSKTKVWFAVSWCGCSSEKAKVVRCATSKATTSNADANDSPATKKSNIELNNAVFSGASISFGNTDCMHQIPIPHYHPVFFYKP</sequence>
<dbReference type="EMBL" id="VXIV02001280">
    <property type="protein sequence ID" value="KAF6033614.1"/>
    <property type="molecule type" value="Genomic_DNA"/>
</dbReference>
<name>A0A7J7K6M6_BUGNE</name>
<keyword evidence="2" id="KW-1185">Reference proteome</keyword>